<evidence type="ECO:0000313" key="3">
    <source>
        <dbReference type="Proteomes" id="UP000279259"/>
    </source>
</evidence>
<evidence type="ECO:0000256" key="1">
    <source>
        <dbReference type="ARBA" id="ARBA00005351"/>
    </source>
</evidence>
<name>A0A427Y2A8_9TREE</name>
<keyword evidence="3" id="KW-1185">Reference proteome</keyword>
<organism evidence="2 3">
    <name type="scientific">Saitozyma podzolica</name>
    <dbReference type="NCBI Taxonomy" id="1890683"/>
    <lineage>
        <taxon>Eukaryota</taxon>
        <taxon>Fungi</taxon>
        <taxon>Dikarya</taxon>
        <taxon>Basidiomycota</taxon>
        <taxon>Agaricomycotina</taxon>
        <taxon>Tremellomycetes</taxon>
        <taxon>Tremellales</taxon>
        <taxon>Trimorphomycetaceae</taxon>
        <taxon>Saitozyma</taxon>
    </lineage>
</organism>
<dbReference type="Pfam" id="PF04190">
    <property type="entry name" value="GET4"/>
    <property type="match status" value="1"/>
</dbReference>
<comment type="similarity">
    <text evidence="1">Belongs to the GET4 family.</text>
</comment>
<reference evidence="2 3" key="1">
    <citation type="submission" date="2018-11" db="EMBL/GenBank/DDBJ databases">
        <title>Genome sequence of Saitozyma podzolica DSM 27192.</title>
        <authorList>
            <person name="Aliyu H."/>
            <person name="Gorte O."/>
            <person name="Ochsenreither K."/>
        </authorList>
    </citation>
    <scope>NUCLEOTIDE SEQUENCE [LARGE SCALE GENOMIC DNA]</scope>
    <source>
        <strain evidence="2 3">DSM 27192</strain>
    </source>
</reference>
<protein>
    <recommendedName>
        <fullName evidence="4">Cytoplasmic protein</fullName>
    </recommendedName>
</protein>
<dbReference type="EMBL" id="RSCD01000021">
    <property type="protein sequence ID" value="RSH85264.1"/>
    <property type="molecule type" value="Genomic_DNA"/>
</dbReference>
<evidence type="ECO:0008006" key="4">
    <source>
        <dbReference type="Google" id="ProtNLM"/>
    </source>
</evidence>
<proteinExistence type="inferred from homology"/>
<dbReference type="PANTHER" id="PTHR12875">
    <property type="entry name" value="GOLGI TO ER TRAFFIC PROTEIN 4 HOMOLOG"/>
    <property type="match status" value="1"/>
</dbReference>
<dbReference type="STRING" id="1890683.A0A427Y2A8"/>
<gene>
    <name evidence="2" type="ORF">EHS25_005071</name>
</gene>
<dbReference type="AlphaFoldDB" id="A0A427Y2A8"/>
<dbReference type="GO" id="GO:0005829">
    <property type="term" value="C:cytosol"/>
    <property type="evidence" value="ECO:0007669"/>
    <property type="project" value="TreeGrafter"/>
</dbReference>
<comment type="caution">
    <text evidence="2">The sequence shown here is derived from an EMBL/GenBank/DDBJ whole genome shotgun (WGS) entry which is preliminary data.</text>
</comment>
<dbReference type="Gene3D" id="1.25.40.10">
    <property type="entry name" value="Tetratricopeptide repeat domain"/>
    <property type="match status" value="1"/>
</dbReference>
<dbReference type="InterPro" id="IPR011990">
    <property type="entry name" value="TPR-like_helical_dom_sf"/>
</dbReference>
<evidence type="ECO:0000313" key="2">
    <source>
        <dbReference type="EMBL" id="RSH85264.1"/>
    </source>
</evidence>
<dbReference type="OrthoDB" id="10252405at2759"/>
<dbReference type="InterPro" id="IPR007317">
    <property type="entry name" value="GET4"/>
</dbReference>
<accession>A0A427Y2A8</accession>
<dbReference type="PANTHER" id="PTHR12875:SF0">
    <property type="entry name" value="GOLGI TO ER TRAFFIC PROTEIN 4 HOMOLOG"/>
    <property type="match status" value="1"/>
</dbReference>
<dbReference type="Proteomes" id="UP000279259">
    <property type="component" value="Unassembled WGS sequence"/>
</dbReference>
<dbReference type="GO" id="GO:0045048">
    <property type="term" value="P:protein insertion into ER membrane"/>
    <property type="evidence" value="ECO:0007669"/>
    <property type="project" value="InterPro"/>
</dbReference>
<sequence length="353" mass="38500">MPPRQSRPPTVSSLLPPILSLLEPPSPNPYSAHQKALTTTARIASSHPDVATEILFATARELLKLGEAGSGSELGVRMVQILEQADKDVDEKSRASVTQLLALTPAHGPWRKKLADAAIRWTSTHGECPTGDPSLHQYVGELYYKGECRVRSAERRSLLILLAFKILRACHVPYPCGIHHDFVPAEQHLLAAGKRDGAKLLAEMMFEWCEKGKLDPGPYAVRGTLPFLSYRPPNILPALTFLTNFLSLLSSSPSAKHLFTTTLPSQTSYSIADIQLTTSPTLNFLQLALITIQRVGGAGGRYRRISGVNGVLGQKEVQEVLQQISTNVFLIPPPRGQSDMLQNLMGSLFGGGR</sequence>